<name>A0A9N9J6C2_9GLOM</name>
<comment type="caution">
    <text evidence="1">The sequence shown here is derived from an EMBL/GenBank/DDBJ whole genome shotgun (WGS) entry which is preliminary data.</text>
</comment>
<dbReference type="EMBL" id="CAJVPQ010022883">
    <property type="protein sequence ID" value="CAG8761545.1"/>
    <property type="molecule type" value="Genomic_DNA"/>
</dbReference>
<feature type="non-terminal residue" evidence="1">
    <location>
        <position position="1"/>
    </location>
</feature>
<gene>
    <name evidence="1" type="ORF">FCALED_LOCUS16959</name>
</gene>
<accession>A0A9N9J6C2</accession>
<sequence>GTTLKKKNKELTSRLSFEIRISATARVKFLEDSLSLKER</sequence>
<dbReference type="AlphaFoldDB" id="A0A9N9J6C2"/>
<keyword evidence="2" id="KW-1185">Reference proteome</keyword>
<evidence type="ECO:0000313" key="2">
    <source>
        <dbReference type="Proteomes" id="UP000789570"/>
    </source>
</evidence>
<evidence type="ECO:0000313" key="1">
    <source>
        <dbReference type="EMBL" id="CAG8761545.1"/>
    </source>
</evidence>
<proteinExistence type="predicted"/>
<protein>
    <submittedName>
        <fullName evidence="1">1730_t:CDS:1</fullName>
    </submittedName>
</protein>
<organism evidence="1 2">
    <name type="scientific">Funneliformis caledonium</name>
    <dbReference type="NCBI Taxonomy" id="1117310"/>
    <lineage>
        <taxon>Eukaryota</taxon>
        <taxon>Fungi</taxon>
        <taxon>Fungi incertae sedis</taxon>
        <taxon>Mucoromycota</taxon>
        <taxon>Glomeromycotina</taxon>
        <taxon>Glomeromycetes</taxon>
        <taxon>Glomerales</taxon>
        <taxon>Glomeraceae</taxon>
        <taxon>Funneliformis</taxon>
    </lineage>
</organism>
<reference evidence="1" key="1">
    <citation type="submission" date="2021-06" db="EMBL/GenBank/DDBJ databases">
        <authorList>
            <person name="Kallberg Y."/>
            <person name="Tangrot J."/>
            <person name="Rosling A."/>
        </authorList>
    </citation>
    <scope>NUCLEOTIDE SEQUENCE</scope>
    <source>
        <strain evidence="1">UK204</strain>
    </source>
</reference>
<dbReference type="Proteomes" id="UP000789570">
    <property type="component" value="Unassembled WGS sequence"/>
</dbReference>